<dbReference type="CDD" id="cd24032">
    <property type="entry name" value="ASKHA_NBD_TsaB"/>
    <property type="match status" value="1"/>
</dbReference>
<reference evidence="2 3" key="1">
    <citation type="submission" date="2023-07" db="EMBL/GenBank/DDBJ databases">
        <title>Genomic Encyclopedia of Type Strains, Phase IV (KMG-IV): sequencing the most valuable type-strain genomes for metagenomic binning, comparative biology and taxonomic classification.</title>
        <authorList>
            <person name="Goeker M."/>
        </authorList>
    </citation>
    <scope>NUCLEOTIDE SEQUENCE [LARGE SCALE GENOMIC DNA]</scope>
    <source>
        <strain evidence="2 3">DSM 45903</strain>
    </source>
</reference>
<dbReference type="PANTHER" id="PTHR11735">
    <property type="entry name" value="TRNA N6-ADENOSINE THREONYLCARBAMOYLTRANSFERASE"/>
    <property type="match status" value="1"/>
</dbReference>
<evidence type="ECO:0000259" key="1">
    <source>
        <dbReference type="Pfam" id="PF00814"/>
    </source>
</evidence>
<evidence type="ECO:0000313" key="3">
    <source>
        <dbReference type="Proteomes" id="UP001185012"/>
    </source>
</evidence>
<protein>
    <submittedName>
        <fullName evidence="2">tRNA threonylcarbamoyladenosine biosynthesis protein TsaB</fullName>
    </submittedName>
</protein>
<comment type="caution">
    <text evidence="2">The sequence shown here is derived from an EMBL/GenBank/DDBJ whole genome shotgun (WGS) entry which is preliminary data.</text>
</comment>
<dbReference type="EMBL" id="JAVDQG010000010">
    <property type="protein sequence ID" value="MDR6227536.1"/>
    <property type="molecule type" value="Genomic_DNA"/>
</dbReference>
<dbReference type="SUPFAM" id="SSF53067">
    <property type="entry name" value="Actin-like ATPase domain"/>
    <property type="match status" value="2"/>
</dbReference>
<organism evidence="2 3">
    <name type="scientific">Desmospora profundinema</name>
    <dbReference type="NCBI Taxonomy" id="1571184"/>
    <lineage>
        <taxon>Bacteria</taxon>
        <taxon>Bacillati</taxon>
        <taxon>Bacillota</taxon>
        <taxon>Bacilli</taxon>
        <taxon>Bacillales</taxon>
        <taxon>Thermoactinomycetaceae</taxon>
        <taxon>Desmospora</taxon>
    </lineage>
</organism>
<dbReference type="PANTHER" id="PTHR11735:SF11">
    <property type="entry name" value="TRNA THREONYLCARBAMOYLADENOSINE BIOSYNTHESIS PROTEIN TSAB"/>
    <property type="match status" value="1"/>
</dbReference>
<dbReference type="InterPro" id="IPR000905">
    <property type="entry name" value="Gcp-like_dom"/>
</dbReference>
<proteinExistence type="predicted"/>
<dbReference type="Pfam" id="PF00814">
    <property type="entry name" value="TsaD"/>
    <property type="match status" value="1"/>
</dbReference>
<feature type="domain" description="Gcp-like" evidence="1">
    <location>
        <begin position="31"/>
        <end position="227"/>
    </location>
</feature>
<dbReference type="Proteomes" id="UP001185012">
    <property type="component" value="Unassembled WGS sequence"/>
</dbReference>
<dbReference type="RefSeq" id="WP_309868609.1">
    <property type="nucleotide sequence ID" value="NZ_JAVDQG010000010.1"/>
</dbReference>
<gene>
    <name evidence="2" type="ORF">JOE21_003559</name>
</gene>
<accession>A0ABU1IRV9</accession>
<dbReference type="InterPro" id="IPR043129">
    <property type="entry name" value="ATPase_NBD"/>
</dbReference>
<dbReference type="InterPro" id="IPR022496">
    <property type="entry name" value="T6A_TsaB"/>
</dbReference>
<dbReference type="NCBIfam" id="TIGR03725">
    <property type="entry name" value="T6A_YeaZ"/>
    <property type="match status" value="1"/>
</dbReference>
<name>A0ABU1IRV9_9BACL</name>
<keyword evidence="3" id="KW-1185">Reference proteome</keyword>
<dbReference type="Gene3D" id="3.30.420.40">
    <property type="match status" value="2"/>
</dbReference>
<evidence type="ECO:0000313" key="2">
    <source>
        <dbReference type="EMBL" id="MDR6227536.1"/>
    </source>
</evidence>
<sequence>MKILALDTSTLVLGVAVLDHNRLLGQITTNLHKNHSIRLMPTVSLLLRELDLEPKDMDAIAVAEGPGSYTGVRIGFTTAKTMAWSLDVPLVPVSSLAALAMNGKRFPGGVIPLFDARRNRVYTGWFRGENGRVVSIVPERVIAVDHWLDTLKGQGPFLFLGDDAGSFRSQIEERLGEEAVFGSPAENTVQAAHLGWLAKERIRLEEQEEAMDAAPNYLQLTEAETKWLKTRQNGVKPDGPTGC</sequence>